<protein>
    <submittedName>
        <fullName evidence="1">Putative secreted protein</fullName>
    </submittedName>
</protein>
<reference evidence="1" key="1">
    <citation type="submission" date="2020-02" db="EMBL/GenBank/DDBJ databases">
        <authorList>
            <person name="Meier V. D."/>
        </authorList>
    </citation>
    <scope>NUCLEOTIDE SEQUENCE</scope>
    <source>
        <strain evidence="1">AVDCRST_MAG11</strain>
    </source>
</reference>
<dbReference type="EMBL" id="CADCTU010000889">
    <property type="protein sequence ID" value="CAA9361709.1"/>
    <property type="molecule type" value="Genomic_DNA"/>
</dbReference>
<proteinExistence type="predicted"/>
<dbReference type="AlphaFoldDB" id="A0A6J4MKC8"/>
<organism evidence="1">
    <name type="scientific">uncultured Gemmatimonadaceae bacterium</name>
    <dbReference type="NCBI Taxonomy" id="246130"/>
    <lineage>
        <taxon>Bacteria</taxon>
        <taxon>Pseudomonadati</taxon>
        <taxon>Gemmatimonadota</taxon>
        <taxon>Gemmatimonadia</taxon>
        <taxon>Gemmatimonadales</taxon>
        <taxon>Gemmatimonadaceae</taxon>
        <taxon>environmental samples</taxon>
    </lineage>
</organism>
<sequence>MSYPHPESRLMELARWTRVALPTLATFATLGARLTTLAALGALGASLAIAPALAAQTYPTGNDPRNGLKPGVHDAGSALKGMRLVSATPKAAAFDSLRGLTFVNSDLAFRGTLVYQGNFAGFSVWDVRNPARPAKVAVVECITSQGDPTIYGTLLFISAEGAGNRNDCAKGGVTNPADHMAGVRIYDVANPRAPRLVKNVQTCKGSHTHTLVPSPTDRGVVYLYVSGSQGARPATELAGCRNAADPADTTNSLYRLDVIKVPLARPQDAAVVTGARIFTGLGPAPARGGEARAPRAIEGADSALMASMASTGPRNCHDVTAYPAIGLLAGACASHGLLVDISNPEKPVRLDAAADTNFSLWHTAVFSNDGKKVVFTDEWGGGTSPNCQATHPLEMGGNTTLTIGADRKFKQHAYFKIPTAQTAQENCVSHNGSLVPVPGRDIMVQGWYQGGVDVIDFTDPDRPFEIAFFDRGPVDAPPAAGADTTDATRRRRGTIGGSWGAYWYNGHVYSSEMARGLDILELVPSDQLSANEIAAAKLVRMTEFNPQSQPRIVWPAAFPVVRAYLDQLVRGNGLAAPRTTAIARALDA</sequence>
<evidence type="ECO:0000313" key="1">
    <source>
        <dbReference type="EMBL" id="CAA9361709.1"/>
    </source>
</evidence>
<name>A0A6J4MKC8_9BACT</name>
<feature type="non-terminal residue" evidence="1">
    <location>
        <position position="588"/>
    </location>
</feature>
<gene>
    <name evidence="1" type="ORF">AVDCRST_MAG11-4167</name>
</gene>
<accession>A0A6J4MKC8</accession>